<accession>A0A382V8L6</accession>
<organism evidence="1">
    <name type="scientific">marine metagenome</name>
    <dbReference type="NCBI Taxonomy" id="408172"/>
    <lineage>
        <taxon>unclassified sequences</taxon>
        <taxon>metagenomes</taxon>
        <taxon>ecological metagenomes</taxon>
    </lineage>
</organism>
<gene>
    <name evidence="1" type="ORF">METZ01_LOCUS395209</name>
</gene>
<evidence type="ECO:0000313" key="1">
    <source>
        <dbReference type="EMBL" id="SVD42355.1"/>
    </source>
</evidence>
<feature type="non-terminal residue" evidence="1">
    <location>
        <position position="1"/>
    </location>
</feature>
<dbReference type="Gene3D" id="1.25.40.10">
    <property type="entry name" value="Tetratricopeptide repeat domain"/>
    <property type="match status" value="2"/>
</dbReference>
<dbReference type="PROSITE" id="PS50005">
    <property type="entry name" value="TPR"/>
    <property type="match status" value="1"/>
</dbReference>
<dbReference type="SUPFAM" id="SSF48452">
    <property type="entry name" value="TPR-like"/>
    <property type="match status" value="1"/>
</dbReference>
<dbReference type="SMART" id="SM00028">
    <property type="entry name" value="TPR"/>
    <property type="match status" value="3"/>
</dbReference>
<dbReference type="InterPro" id="IPR011990">
    <property type="entry name" value="TPR-like_helical_dom_sf"/>
</dbReference>
<dbReference type="AlphaFoldDB" id="A0A382V8L6"/>
<proteinExistence type="predicted"/>
<reference evidence="1" key="1">
    <citation type="submission" date="2018-05" db="EMBL/GenBank/DDBJ databases">
        <authorList>
            <person name="Lanie J.A."/>
            <person name="Ng W.-L."/>
            <person name="Kazmierczak K.M."/>
            <person name="Andrzejewski T.M."/>
            <person name="Davidsen T.M."/>
            <person name="Wayne K.J."/>
            <person name="Tettelin H."/>
            <person name="Glass J.I."/>
            <person name="Rusch D."/>
            <person name="Podicherti R."/>
            <person name="Tsui H.-C.T."/>
            <person name="Winkler M.E."/>
        </authorList>
    </citation>
    <scope>NUCLEOTIDE SEQUENCE</scope>
</reference>
<protein>
    <submittedName>
        <fullName evidence="1">Uncharacterized protein</fullName>
    </submittedName>
</protein>
<sequence>ANIQFRKRGIVKNGWAAYYRSDYDGALAAFEAKRSDAQDDDNPAADDGIGWANLALGKTEEAVKAFKAALKIDPTFFYSSSGLIAAERAALRLYNVGWAQAEAGQFKKARQSFAKARADAKPAFEWLIDDGLAWVKFYEKDYDGAKEAFEAVLKKEPKAYLSKKGLGFVALEKEEFEKGAAHVAASVLQNPYQGVNAYSRPVQKLIEAQKYDKAKEILELGLKIYYRSADLQYQMAQVFVALKDPKTAGLYVAAAATAAPAYIDPKFDKLKLPEKEARSGLVNLAWG</sequence>
<feature type="non-terminal residue" evidence="1">
    <location>
        <position position="287"/>
    </location>
</feature>
<dbReference type="InterPro" id="IPR019734">
    <property type="entry name" value="TPR_rpt"/>
</dbReference>
<name>A0A382V8L6_9ZZZZ</name>
<dbReference type="Pfam" id="PF13432">
    <property type="entry name" value="TPR_16"/>
    <property type="match status" value="2"/>
</dbReference>
<dbReference type="EMBL" id="UINC01149717">
    <property type="protein sequence ID" value="SVD42355.1"/>
    <property type="molecule type" value="Genomic_DNA"/>
</dbReference>